<sequence>MAYPRFVEFHEEGPREGFQSEKTLYPLASRVALVDALTATGLKKIQVASFVNPRMVPAMADAAELFGAIRKKSGVRHTALWLNAKGIEKAAATAGVDLDGKMMLYASEAFSWSNNGCSAKDQQQRQLEWLAIYDRLNLPLEAVYVATAFGCQMQGEVPLQAVLDIVDFVRDLCAEQSRPLPSIFLGDTVGWGNPEEIKRRVNAVRERAPGMRVGLHLHDTRGMGAANFYAALQEGVDLFDSSIGGLGGCPFCNHTNMQAAGNICTEDMVQLCHELGIETGIDLDRLIEASRLAEEIIGRTLSGKVMHSDSLDAQRAALRQAQAGEPA</sequence>
<dbReference type="Gene3D" id="3.20.20.70">
    <property type="entry name" value="Aldolase class I"/>
    <property type="match status" value="1"/>
</dbReference>
<dbReference type="Proteomes" id="UP000255014">
    <property type="component" value="Unassembled WGS sequence"/>
</dbReference>
<name>A0A0E8EJH8_BORPT</name>
<dbReference type="GO" id="GO:0046951">
    <property type="term" value="P:ketone body biosynthetic process"/>
    <property type="evidence" value="ECO:0007669"/>
    <property type="project" value="TreeGrafter"/>
</dbReference>
<dbReference type="InterPro" id="IPR043594">
    <property type="entry name" value="HMGL"/>
</dbReference>
<evidence type="ECO:0000259" key="4">
    <source>
        <dbReference type="PROSITE" id="PS50991"/>
    </source>
</evidence>
<dbReference type="InterPro" id="IPR000891">
    <property type="entry name" value="PYR_CT"/>
</dbReference>
<evidence type="ECO:0000256" key="3">
    <source>
        <dbReference type="ARBA" id="ARBA00023239"/>
    </source>
</evidence>
<dbReference type="CDD" id="cd07938">
    <property type="entry name" value="DRE_TIM_HMGL"/>
    <property type="match status" value="1"/>
</dbReference>
<dbReference type="PANTHER" id="PTHR42738:SF7">
    <property type="entry name" value="HYDROXYMETHYLGLUTARYL-COA LYASE"/>
    <property type="match status" value="1"/>
</dbReference>
<dbReference type="GO" id="GO:0004419">
    <property type="term" value="F:hydroxymethylglutaryl-CoA lyase activity"/>
    <property type="evidence" value="ECO:0007669"/>
    <property type="project" value="UniProtKB-EC"/>
</dbReference>
<dbReference type="SUPFAM" id="SSF51569">
    <property type="entry name" value="Aldolase"/>
    <property type="match status" value="1"/>
</dbReference>
<evidence type="ECO:0000313" key="6">
    <source>
        <dbReference type="Proteomes" id="UP000255014"/>
    </source>
</evidence>
<keyword evidence="2" id="KW-0479">Metal-binding</keyword>
<dbReference type="GO" id="GO:0006552">
    <property type="term" value="P:L-leucine catabolic process"/>
    <property type="evidence" value="ECO:0007669"/>
    <property type="project" value="TreeGrafter"/>
</dbReference>
<organism evidence="5 6">
    <name type="scientific">Bordetella pertussis</name>
    <dbReference type="NCBI Taxonomy" id="520"/>
    <lineage>
        <taxon>Bacteria</taxon>
        <taxon>Pseudomonadati</taxon>
        <taxon>Pseudomonadota</taxon>
        <taxon>Betaproteobacteria</taxon>
        <taxon>Burkholderiales</taxon>
        <taxon>Alcaligenaceae</taxon>
        <taxon>Bordetella</taxon>
    </lineage>
</organism>
<proteinExistence type="inferred from homology"/>
<dbReference type="Pfam" id="PF00682">
    <property type="entry name" value="HMGL-like"/>
    <property type="match status" value="1"/>
</dbReference>
<dbReference type="PROSITE" id="PS50991">
    <property type="entry name" value="PYR_CT"/>
    <property type="match status" value="1"/>
</dbReference>
<dbReference type="PANTHER" id="PTHR42738">
    <property type="entry name" value="HYDROXYMETHYLGLUTARYL-COA LYASE"/>
    <property type="match status" value="1"/>
</dbReference>
<dbReference type="EC" id="4.1.3.4" evidence="5"/>
<protein>
    <submittedName>
        <fullName evidence="5">Hydroxymethylglutaryl-CoA lyase yngG</fullName>
        <ecNumber evidence="5">4.1.3.4</ecNumber>
    </submittedName>
</protein>
<gene>
    <name evidence="5" type="primary">yngG_2</name>
    <name evidence="5" type="ORF">NCTC10911_00313</name>
</gene>
<evidence type="ECO:0000313" key="5">
    <source>
        <dbReference type="EMBL" id="SUV63318.1"/>
    </source>
</evidence>
<keyword evidence="3 5" id="KW-0456">Lyase</keyword>
<evidence type="ECO:0000256" key="1">
    <source>
        <dbReference type="ARBA" id="ARBA00009405"/>
    </source>
</evidence>
<evidence type="ECO:0000256" key="2">
    <source>
        <dbReference type="ARBA" id="ARBA00022723"/>
    </source>
</evidence>
<dbReference type="EMBL" id="UFTT01000002">
    <property type="protein sequence ID" value="SUV63318.1"/>
    <property type="molecule type" value="Genomic_DNA"/>
</dbReference>
<dbReference type="GO" id="GO:0046872">
    <property type="term" value="F:metal ion binding"/>
    <property type="evidence" value="ECO:0007669"/>
    <property type="project" value="UniProtKB-KW"/>
</dbReference>
<dbReference type="AlphaFoldDB" id="A0A0E8EJH8"/>
<dbReference type="InterPro" id="IPR013785">
    <property type="entry name" value="Aldolase_TIM"/>
</dbReference>
<reference evidence="5 6" key="1">
    <citation type="submission" date="2018-06" db="EMBL/GenBank/DDBJ databases">
        <authorList>
            <consortium name="Pathogen Informatics"/>
            <person name="Doyle S."/>
        </authorList>
    </citation>
    <scope>NUCLEOTIDE SEQUENCE [LARGE SCALE GENOMIC DNA]</scope>
    <source>
        <strain evidence="5 6">NCTC10911</strain>
    </source>
</reference>
<dbReference type="NCBIfam" id="NF004283">
    <property type="entry name" value="PRK05692.1"/>
    <property type="match status" value="1"/>
</dbReference>
<feature type="domain" description="Pyruvate carboxyltransferase" evidence="4">
    <location>
        <begin position="7"/>
        <end position="287"/>
    </location>
</feature>
<comment type="similarity">
    <text evidence="1">Belongs to the HMG-CoA lyase family.</text>
</comment>
<accession>A0A0E8EJH8</accession>